<evidence type="ECO:0000313" key="1">
    <source>
        <dbReference type="EMBL" id="ABY36402.1"/>
    </source>
</evidence>
<dbReference type="AlphaFoldDB" id="A9WIB0"/>
<dbReference type="Proteomes" id="UP000002008">
    <property type="component" value="Chromosome"/>
</dbReference>
<dbReference type="InParanoid" id="A9WIB0"/>
<dbReference type="HOGENOM" id="CLU_141481_0_0_0"/>
<reference evidence="2" key="1">
    <citation type="journal article" date="2011" name="BMC Genomics">
        <title>Complete genome sequence of the filamentous anoxygenic phototrophic bacterium Chloroflexus aurantiacus.</title>
        <authorList>
            <person name="Tang K.H."/>
            <person name="Barry K."/>
            <person name="Chertkov O."/>
            <person name="Dalin E."/>
            <person name="Han C.S."/>
            <person name="Hauser L.J."/>
            <person name="Honchak B.M."/>
            <person name="Karbach L.E."/>
            <person name="Land M.L."/>
            <person name="Lapidus A."/>
            <person name="Larimer F.W."/>
            <person name="Mikhailova N."/>
            <person name="Pitluck S."/>
            <person name="Pierson B.K."/>
            <person name="Blankenship R.E."/>
        </authorList>
    </citation>
    <scope>NUCLEOTIDE SEQUENCE [LARGE SCALE GENOMIC DNA]</scope>
    <source>
        <strain evidence="2">ATCC 29366 / DSM 635 / J-10-fl</strain>
    </source>
</reference>
<evidence type="ECO:0000313" key="2">
    <source>
        <dbReference type="Proteomes" id="UP000002008"/>
    </source>
</evidence>
<dbReference type="EMBL" id="CP000909">
    <property type="protein sequence ID" value="ABY36402.1"/>
    <property type="molecule type" value="Genomic_DNA"/>
</dbReference>
<organism evidence="1 2">
    <name type="scientific">Chloroflexus aurantiacus (strain ATCC 29366 / DSM 635 / J-10-fl)</name>
    <dbReference type="NCBI Taxonomy" id="324602"/>
    <lineage>
        <taxon>Bacteria</taxon>
        <taxon>Bacillati</taxon>
        <taxon>Chloroflexota</taxon>
        <taxon>Chloroflexia</taxon>
        <taxon>Chloroflexales</taxon>
        <taxon>Chloroflexineae</taxon>
        <taxon>Chloroflexaceae</taxon>
        <taxon>Chloroflexus</taxon>
    </lineage>
</organism>
<sequence>MQYEYTIITDHYQFYVEDEECSADTSTIWDTSQGGGLLAVNSCLISIGTVRYGGETRVIVQVLDRRPIDAVDEFDHVVETSIEVPSGRLVVWSPENEFSTAPRISVRPGIYGVRVCYGNTNAVADTNATSGDDYYKVVLWPAEKQPVRVLK</sequence>
<dbReference type="EnsemblBacteria" id="ABY36402">
    <property type="protein sequence ID" value="ABY36402"/>
    <property type="gene ID" value="Caur_3208"/>
</dbReference>
<proteinExistence type="predicted"/>
<gene>
    <name evidence="1" type="ordered locus">Caur_3208</name>
</gene>
<dbReference type="KEGG" id="cau:Caur_3208"/>
<dbReference type="eggNOG" id="ENOG5030IT3">
    <property type="taxonomic scope" value="Bacteria"/>
</dbReference>
<keyword evidence="2" id="KW-1185">Reference proteome</keyword>
<accession>A9WIB0</accession>
<protein>
    <submittedName>
        <fullName evidence="1">Uncharacterized protein</fullName>
    </submittedName>
</protein>
<dbReference type="RefSeq" id="WP_012259055.1">
    <property type="nucleotide sequence ID" value="NC_010175.1"/>
</dbReference>
<name>A9WIB0_CHLAA</name>